<dbReference type="SUPFAM" id="SSF53448">
    <property type="entry name" value="Nucleotide-diphospho-sugar transferases"/>
    <property type="match status" value="1"/>
</dbReference>
<dbReference type="Proteomes" id="UP000191024">
    <property type="component" value="Chromosome E"/>
</dbReference>
<protein>
    <submittedName>
        <fullName evidence="11">LAMI_0E06106g1_1</fullName>
    </submittedName>
</protein>
<keyword evidence="7" id="KW-1133">Transmembrane helix</keyword>
<dbReference type="AlphaFoldDB" id="A0A1G4JLJ6"/>
<dbReference type="OrthoDB" id="430354at2759"/>
<comment type="similarity">
    <text evidence="2">Belongs to the MNN1/MNT family.</text>
</comment>
<dbReference type="InterPro" id="IPR029044">
    <property type="entry name" value="Nucleotide-diphossugar_trans"/>
</dbReference>
<proteinExistence type="inferred from homology"/>
<dbReference type="PANTHER" id="PTHR31392:SF1">
    <property type="entry name" value="ALPHA-1,3-MANNOSYLTRANSFERASE MNN1-RELATED"/>
    <property type="match status" value="1"/>
</dbReference>
<evidence type="ECO:0000313" key="11">
    <source>
        <dbReference type="EMBL" id="SCU91490.1"/>
    </source>
</evidence>
<reference evidence="11 12" key="1">
    <citation type="submission" date="2016-03" db="EMBL/GenBank/DDBJ databases">
        <authorList>
            <person name="Devillers H."/>
        </authorList>
    </citation>
    <scope>NUCLEOTIDE SEQUENCE [LARGE SCALE GENOMIC DNA]</scope>
    <source>
        <strain evidence="11">CBS 11717</strain>
    </source>
</reference>
<keyword evidence="9" id="KW-0325">Glycoprotein</keyword>
<dbReference type="EMBL" id="LT598465">
    <property type="protein sequence ID" value="SCU91490.1"/>
    <property type="molecule type" value="Genomic_DNA"/>
</dbReference>
<evidence type="ECO:0000256" key="4">
    <source>
        <dbReference type="ARBA" id="ARBA00022679"/>
    </source>
</evidence>
<dbReference type="InterPro" id="IPR022751">
    <property type="entry name" value="Alpha_mannosyltransferase"/>
</dbReference>
<evidence type="ECO:0000256" key="6">
    <source>
        <dbReference type="ARBA" id="ARBA00022968"/>
    </source>
</evidence>
<feature type="chain" id="PRO_5009236135" evidence="10">
    <location>
        <begin position="30"/>
        <end position="604"/>
    </location>
</feature>
<dbReference type="Pfam" id="PF11051">
    <property type="entry name" value="Mannosyl_trans3"/>
    <property type="match status" value="1"/>
</dbReference>
<keyword evidence="4" id="KW-0808">Transferase</keyword>
<keyword evidence="10" id="KW-0732">Signal</keyword>
<keyword evidence="6" id="KW-0735">Signal-anchor</keyword>
<evidence type="ECO:0000256" key="9">
    <source>
        <dbReference type="ARBA" id="ARBA00023180"/>
    </source>
</evidence>
<evidence type="ECO:0000256" key="10">
    <source>
        <dbReference type="SAM" id="SignalP"/>
    </source>
</evidence>
<gene>
    <name evidence="11" type="ORF">LAMI_0E06106G</name>
</gene>
<organism evidence="11 12">
    <name type="scientific">Lachancea mirantina</name>
    <dbReference type="NCBI Taxonomy" id="1230905"/>
    <lineage>
        <taxon>Eukaryota</taxon>
        <taxon>Fungi</taxon>
        <taxon>Dikarya</taxon>
        <taxon>Ascomycota</taxon>
        <taxon>Saccharomycotina</taxon>
        <taxon>Saccharomycetes</taxon>
        <taxon>Saccharomycetales</taxon>
        <taxon>Saccharomycetaceae</taxon>
        <taxon>Lachancea</taxon>
    </lineage>
</organism>
<dbReference type="GO" id="GO:0006493">
    <property type="term" value="P:protein O-linked glycosylation"/>
    <property type="evidence" value="ECO:0007669"/>
    <property type="project" value="TreeGrafter"/>
</dbReference>
<evidence type="ECO:0000256" key="2">
    <source>
        <dbReference type="ARBA" id="ARBA00009105"/>
    </source>
</evidence>
<dbReference type="GO" id="GO:0000033">
    <property type="term" value="F:alpha-1,3-mannosyltransferase activity"/>
    <property type="evidence" value="ECO:0007669"/>
    <property type="project" value="TreeGrafter"/>
</dbReference>
<keyword evidence="5" id="KW-0812">Transmembrane</keyword>
<evidence type="ECO:0000313" key="12">
    <source>
        <dbReference type="Proteomes" id="UP000191024"/>
    </source>
</evidence>
<dbReference type="GO" id="GO:0016020">
    <property type="term" value="C:membrane"/>
    <property type="evidence" value="ECO:0007669"/>
    <property type="project" value="UniProtKB-SubCell"/>
</dbReference>
<evidence type="ECO:0000256" key="5">
    <source>
        <dbReference type="ARBA" id="ARBA00022692"/>
    </source>
</evidence>
<feature type="signal peptide" evidence="10">
    <location>
        <begin position="1"/>
        <end position="29"/>
    </location>
</feature>
<dbReference type="STRING" id="1230905.A0A1G4JLJ6"/>
<dbReference type="PANTHER" id="PTHR31392">
    <property type="entry name" value="ALPHA-1,3-MANNOSYLTRANSFERASE MNN1-RELATED"/>
    <property type="match status" value="1"/>
</dbReference>
<keyword evidence="3" id="KW-0328">Glycosyltransferase</keyword>
<evidence type="ECO:0000256" key="3">
    <source>
        <dbReference type="ARBA" id="ARBA00022676"/>
    </source>
</evidence>
<name>A0A1G4JLJ6_9SACH</name>
<accession>A0A1G4JLJ6</accession>
<evidence type="ECO:0000256" key="8">
    <source>
        <dbReference type="ARBA" id="ARBA00023136"/>
    </source>
</evidence>
<keyword evidence="12" id="KW-1185">Reference proteome</keyword>
<evidence type="ECO:0000256" key="7">
    <source>
        <dbReference type="ARBA" id="ARBA00022989"/>
    </source>
</evidence>
<comment type="subcellular location">
    <subcellularLocation>
        <location evidence="1">Membrane</location>
        <topology evidence="1">Single-pass type II membrane protein</topology>
    </subcellularLocation>
</comment>
<keyword evidence="8" id="KW-0472">Membrane</keyword>
<evidence type="ECO:0000256" key="1">
    <source>
        <dbReference type="ARBA" id="ARBA00004606"/>
    </source>
</evidence>
<dbReference type="GO" id="GO:0005794">
    <property type="term" value="C:Golgi apparatus"/>
    <property type="evidence" value="ECO:0007669"/>
    <property type="project" value="TreeGrafter"/>
</dbReference>
<sequence>MIWQLRKRHLSKNFLLLALLSLLIYTGLTLKSGHEETNLIRTAVVTGQRSESYSPFYRTLAGRAFGDLFVRNPFDLAQWHNWSLQEKCHFYFDTTYRINSEWSNDMVRYYFGNPGLDNAVVSLLGERMRMYRDCFIDAALDLTKVLADRDVTDFDHRMFPFLKRATDVRDLRPQVTHLNSGAEVDFCQNFAASENQASFWSSWAACSSGSGIALTLGQRHVNLFGKLLRVLQHLGNTLPIQIVQKGAELSTDTIDQISQLAVSSGQQVYLVDCAPILADNYQTSDINAFVNKWLAATFNTFEEVVLLDADVVPFLEPSEFLAEPNYRRTGAAFYKDRTILSEHTFPYCIEMFDGLEPSLEEKYLMNHTTKINKETVPRGKLNVESEEERLFQRFTYDIVLHGVDSGLVVLKKRDKMATLLLSFLMNLDKKVQRCVYGDKELFWLAQIYMGEDFVLYPTAGCAIGEIEKKKLENGQEEYRICSTQMAHSENGRLLWTNGGLATCKIRKAAEQDFETSPEYFRTHYHDIKTLDDIYSRPLIINGIIVPDVFERPWTQKEECKRYTYCASALKRPDGIFSPNAEVELLDGVVLKELNSISHLWNSEP</sequence>